<name>A0ABD2BY51_VESSQ</name>
<dbReference type="AlphaFoldDB" id="A0ABD2BY51"/>
<evidence type="ECO:0000313" key="2">
    <source>
        <dbReference type="Proteomes" id="UP001607302"/>
    </source>
</evidence>
<dbReference type="Proteomes" id="UP001607302">
    <property type="component" value="Unassembled WGS sequence"/>
</dbReference>
<gene>
    <name evidence="1" type="ORF">V1478_001797</name>
</gene>
<organism evidence="1 2">
    <name type="scientific">Vespula squamosa</name>
    <name type="common">Southern yellow jacket</name>
    <name type="synonym">Wasp</name>
    <dbReference type="NCBI Taxonomy" id="30214"/>
    <lineage>
        <taxon>Eukaryota</taxon>
        <taxon>Metazoa</taxon>
        <taxon>Ecdysozoa</taxon>
        <taxon>Arthropoda</taxon>
        <taxon>Hexapoda</taxon>
        <taxon>Insecta</taxon>
        <taxon>Pterygota</taxon>
        <taxon>Neoptera</taxon>
        <taxon>Endopterygota</taxon>
        <taxon>Hymenoptera</taxon>
        <taxon>Apocrita</taxon>
        <taxon>Aculeata</taxon>
        <taxon>Vespoidea</taxon>
        <taxon>Vespidae</taxon>
        <taxon>Vespinae</taxon>
        <taxon>Vespula</taxon>
    </lineage>
</organism>
<keyword evidence="2" id="KW-1185">Reference proteome</keyword>
<proteinExistence type="predicted"/>
<accession>A0ABD2BY51</accession>
<comment type="caution">
    <text evidence="1">The sequence shown here is derived from an EMBL/GenBank/DDBJ whole genome shotgun (WGS) entry which is preliminary data.</text>
</comment>
<sequence length="74" mass="8765">MRKRNLTDSPLRINDHYKKILRLVILRSAKSKKKKEELKKKKKTKRKISLTLETVSTVETGTMSYSMDEQIDKE</sequence>
<protein>
    <submittedName>
        <fullName evidence="1">Uncharacterized protein</fullName>
    </submittedName>
</protein>
<dbReference type="EMBL" id="JAUDFV010000027">
    <property type="protein sequence ID" value="KAL2737711.1"/>
    <property type="molecule type" value="Genomic_DNA"/>
</dbReference>
<evidence type="ECO:0000313" key="1">
    <source>
        <dbReference type="EMBL" id="KAL2737711.1"/>
    </source>
</evidence>
<reference evidence="1 2" key="1">
    <citation type="journal article" date="2024" name="Ann. Entomol. Soc. Am.">
        <title>Genomic analyses of the southern and eastern yellowjacket wasps (Hymenoptera: Vespidae) reveal evolutionary signatures of social life.</title>
        <authorList>
            <person name="Catto M.A."/>
            <person name="Caine P.B."/>
            <person name="Orr S.E."/>
            <person name="Hunt B.G."/>
            <person name="Goodisman M.A.D."/>
        </authorList>
    </citation>
    <scope>NUCLEOTIDE SEQUENCE [LARGE SCALE GENOMIC DNA]</scope>
    <source>
        <strain evidence="1">233</strain>
        <tissue evidence="1">Head and thorax</tissue>
    </source>
</reference>